<feature type="transmembrane region" description="Helical" evidence="1">
    <location>
        <begin position="7"/>
        <end position="31"/>
    </location>
</feature>
<sequence length="123" mass="13523">MESTLKYLLYAISAVALITGLNVVIGGAAAVPGSLGSVEATVDNELRFFSIYWVAFGVFCFWVARNIDTQFFFIPFIALFFFLGGVGRLISTLTIGNPASILVPAMVLEFVLPVLIYWLYVKQ</sequence>
<dbReference type="RefSeq" id="WP_284379974.1">
    <property type="nucleotide sequence ID" value="NZ_BSNM01000009.1"/>
</dbReference>
<dbReference type="EMBL" id="BSNM01000009">
    <property type="protein sequence ID" value="GLQ30719.1"/>
    <property type="molecule type" value="Genomic_DNA"/>
</dbReference>
<gene>
    <name evidence="2" type="ORF">GCM10007876_11980</name>
</gene>
<keyword evidence="1" id="KW-0812">Transmembrane</keyword>
<keyword evidence="3" id="KW-1185">Reference proteome</keyword>
<dbReference type="AlphaFoldDB" id="A0AA37W730"/>
<reference evidence="2" key="1">
    <citation type="journal article" date="2014" name="Int. J. Syst. Evol. Microbiol.">
        <title>Complete genome sequence of Corynebacterium casei LMG S-19264T (=DSM 44701T), isolated from a smear-ripened cheese.</title>
        <authorList>
            <consortium name="US DOE Joint Genome Institute (JGI-PGF)"/>
            <person name="Walter F."/>
            <person name="Albersmeier A."/>
            <person name="Kalinowski J."/>
            <person name="Ruckert C."/>
        </authorList>
    </citation>
    <scope>NUCLEOTIDE SEQUENCE</scope>
    <source>
        <strain evidence="2">NBRC 110071</strain>
    </source>
</reference>
<feature type="transmembrane region" description="Helical" evidence="1">
    <location>
        <begin position="101"/>
        <end position="120"/>
    </location>
</feature>
<accession>A0AA37W730</accession>
<protein>
    <recommendedName>
        <fullName evidence="4">DUF4345 domain-containing protein</fullName>
    </recommendedName>
</protein>
<evidence type="ECO:0000313" key="3">
    <source>
        <dbReference type="Proteomes" id="UP001161389"/>
    </source>
</evidence>
<comment type="caution">
    <text evidence="2">The sequence shown here is derived from an EMBL/GenBank/DDBJ whole genome shotgun (WGS) entry which is preliminary data.</text>
</comment>
<name>A0AA37W730_9GAMM</name>
<dbReference type="Proteomes" id="UP001161389">
    <property type="component" value="Unassembled WGS sequence"/>
</dbReference>
<feature type="transmembrane region" description="Helical" evidence="1">
    <location>
        <begin position="46"/>
        <end position="64"/>
    </location>
</feature>
<reference evidence="2" key="2">
    <citation type="submission" date="2023-01" db="EMBL/GenBank/DDBJ databases">
        <title>Draft genome sequence of Litoribrevibacter albus strain NBRC 110071.</title>
        <authorList>
            <person name="Sun Q."/>
            <person name="Mori K."/>
        </authorList>
    </citation>
    <scope>NUCLEOTIDE SEQUENCE</scope>
    <source>
        <strain evidence="2">NBRC 110071</strain>
    </source>
</reference>
<dbReference type="InterPro" id="IPR025597">
    <property type="entry name" value="DUF4345"/>
</dbReference>
<dbReference type="Pfam" id="PF14248">
    <property type="entry name" value="DUF4345"/>
    <property type="match status" value="1"/>
</dbReference>
<proteinExistence type="predicted"/>
<evidence type="ECO:0000256" key="1">
    <source>
        <dbReference type="SAM" id="Phobius"/>
    </source>
</evidence>
<organism evidence="2 3">
    <name type="scientific">Litoribrevibacter albus</name>
    <dbReference type="NCBI Taxonomy" id="1473156"/>
    <lineage>
        <taxon>Bacteria</taxon>
        <taxon>Pseudomonadati</taxon>
        <taxon>Pseudomonadota</taxon>
        <taxon>Gammaproteobacteria</taxon>
        <taxon>Oceanospirillales</taxon>
        <taxon>Oceanospirillaceae</taxon>
        <taxon>Litoribrevibacter</taxon>
    </lineage>
</organism>
<keyword evidence="1" id="KW-0472">Membrane</keyword>
<evidence type="ECO:0008006" key="4">
    <source>
        <dbReference type="Google" id="ProtNLM"/>
    </source>
</evidence>
<feature type="transmembrane region" description="Helical" evidence="1">
    <location>
        <begin position="71"/>
        <end position="95"/>
    </location>
</feature>
<keyword evidence="1" id="KW-1133">Transmembrane helix</keyword>
<evidence type="ECO:0000313" key="2">
    <source>
        <dbReference type="EMBL" id="GLQ30719.1"/>
    </source>
</evidence>